<dbReference type="OrthoDB" id="776842at2759"/>
<keyword evidence="4" id="KW-0732">Signal</keyword>
<evidence type="ECO:0000256" key="2">
    <source>
        <dbReference type="ARBA" id="ARBA00022475"/>
    </source>
</evidence>
<dbReference type="InterPro" id="IPR001611">
    <property type="entry name" value="Leu-rich_rpt"/>
</dbReference>
<keyword evidence="2" id="KW-1003">Cell membrane</keyword>
<dbReference type="InterPro" id="IPR003591">
    <property type="entry name" value="Leu-rich_rpt_typical-subtyp"/>
</dbReference>
<comment type="subcellular location">
    <subcellularLocation>
        <location evidence="1">Cell membrane</location>
    </subcellularLocation>
</comment>
<sequence>MASTDREVLVALLRSTGGNTWRRKDNWDTDTELKTWYRVKVDDQGFVVHLDLTGNNLRGKIPRELGELRALTSLHLWNNTLTGPIPKVLGTLHGLKTLWLNHNHLAGTIPQELGNCVGLTELWLCENSLEGPIPPVLGKLEALEQLMLWGNKLSGYISEALGNLSMLKVLRLDDNRLTGQIPKALGGLSMLEKLRLDNNRLTGRIPEALGDLRMLEELRLDSNRLTGSIPKELGALAALKHVVLRDNQLTALWNHTLNVEDARHEEASHSMQGGSFPRQLCRLLDVLDRAEREVDLNLDDNPWAEPPESIVAKGAKNIRGYFEDLYAEPCRVQRSSVKIILVGQEGAGKTSLRKSMKAKEATPTGEWKEESTVFADVERMELEGSSIRVYDCAGQVAYTGLLQMFLTPRAVCVIVCNAESFGQQRGTCETGGQVKEDCRKLEELRVCDWLRSISRRVPDNDVILVATKCDSVGGNAGEIGKRIELASRMWLASWVRSGMQPVRLEPGVCLTSCCTTNVCEDGERSTRNQAMEGGWTCDWRDGKDDNPSPSLLHRLVNKPDGGGLRGAQMVIPRSWDIALTVLEALERGRDPVEMVVEDLGDADGGDATGTAACKTGLYHGITAEDLRTKWQEAAVGLAGRDITVTNADNALEGALAIREFDGSLVRHETFVFLDVVWLARILKPLLNHKDEETFDGLVNLGDTGDTRVTLEDPSDIASWGRLKNEGVLEPRLARKLWPNGLSEYVIPTIASLGLTFPLENDPAGGLVVLLRLEHDRPELVGKVIDTFCLDQTPALRASWKIFLGVPAGAIEKVLTRCCSLGGVQTFWRSGVLVHGGVGEQDRSGIFAVVLEYSPSDNELTAQIFGDISTPAPWVALSYVVSAVSLMLLDFPGLRSRGSLKCPQHGDAMPLANMVTRTGDKILEGSRCRQCSPDTRGLGAAAIDLVRMVDIRLDRDVIFREVKARFVDLEGQYSFSSSTASSNDEGVLVQKMEEVARTLKDGFDDLKGRLSKVLDSTQESLMRLQTLQAPNYPYPRLVAIEEIASGGTLTRARGMKRVLSKLRGVGTKEMTLHFLCPVDMTKVPCGYDGDGYRFRETRRWVKKLSPVLQVAMVTAKVAIKATSGLDVDLSDFLKDVNDGLVDELVDRMLDEDELRRVVSGEEDVGTDMQKQTRASYEALTELMGKLERRKDARDGDGYVDFRENMQRLSDGRGGEVWVRNENVQKWLDSHSSAAPSR</sequence>
<evidence type="ECO:0000256" key="4">
    <source>
        <dbReference type="ARBA" id="ARBA00022729"/>
    </source>
</evidence>
<proteinExistence type="predicted"/>
<keyword evidence="6" id="KW-0472">Membrane</keyword>
<dbReference type="Pfam" id="PF08477">
    <property type="entry name" value="Roc"/>
    <property type="match status" value="1"/>
</dbReference>
<dbReference type="InterPro" id="IPR027417">
    <property type="entry name" value="P-loop_NTPase"/>
</dbReference>
<dbReference type="Pfam" id="PF13855">
    <property type="entry name" value="LRR_8"/>
    <property type="match status" value="1"/>
</dbReference>
<keyword evidence="8" id="KW-1185">Reference proteome</keyword>
<evidence type="ECO:0000256" key="1">
    <source>
        <dbReference type="ARBA" id="ARBA00004236"/>
    </source>
</evidence>
<dbReference type="SUPFAM" id="SSF52058">
    <property type="entry name" value="L domain-like"/>
    <property type="match status" value="1"/>
</dbReference>
<dbReference type="PANTHER" id="PTHR48059">
    <property type="entry name" value="POLYGALACTURONASE INHIBITOR 1"/>
    <property type="match status" value="1"/>
</dbReference>
<evidence type="ECO:0000256" key="5">
    <source>
        <dbReference type="ARBA" id="ARBA00022737"/>
    </source>
</evidence>
<dbReference type="SUPFAM" id="SSF52540">
    <property type="entry name" value="P-loop containing nucleoside triphosphate hydrolases"/>
    <property type="match status" value="1"/>
</dbReference>
<dbReference type="InterPro" id="IPR032675">
    <property type="entry name" value="LRR_dom_sf"/>
</dbReference>
<dbReference type="PANTHER" id="PTHR48059:SF30">
    <property type="entry name" value="OS06G0587000 PROTEIN"/>
    <property type="match status" value="1"/>
</dbReference>
<dbReference type="Pfam" id="PF00560">
    <property type="entry name" value="LRR_1"/>
    <property type="match status" value="5"/>
</dbReference>
<keyword evidence="3" id="KW-0433">Leucine-rich repeat</keyword>
<accession>D7FUD0</accession>
<protein>
    <submittedName>
        <fullName evidence="7">LRR-GTPase of the ROCO family</fullName>
    </submittedName>
</protein>
<dbReference type="FunFam" id="3.80.10.10:FF:000299">
    <property type="entry name" value="Piriformospora indica-insensitive protein 2"/>
    <property type="match status" value="1"/>
</dbReference>
<dbReference type="EMBL" id="FN649734">
    <property type="protein sequence ID" value="CBJ26200.1"/>
    <property type="molecule type" value="Genomic_DNA"/>
</dbReference>
<dbReference type="eggNOG" id="ENOG502S4YE">
    <property type="taxonomic scope" value="Eukaryota"/>
</dbReference>
<gene>
    <name evidence="7" type="ORF">Esi_0027_0062</name>
</gene>
<evidence type="ECO:0000256" key="3">
    <source>
        <dbReference type="ARBA" id="ARBA00022614"/>
    </source>
</evidence>
<organism evidence="7 8">
    <name type="scientific">Ectocarpus siliculosus</name>
    <name type="common">Brown alga</name>
    <name type="synonym">Conferva siliculosa</name>
    <dbReference type="NCBI Taxonomy" id="2880"/>
    <lineage>
        <taxon>Eukaryota</taxon>
        <taxon>Sar</taxon>
        <taxon>Stramenopiles</taxon>
        <taxon>Ochrophyta</taxon>
        <taxon>PX clade</taxon>
        <taxon>Phaeophyceae</taxon>
        <taxon>Ectocarpales</taxon>
        <taxon>Ectocarpaceae</taxon>
        <taxon>Ectocarpus</taxon>
    </lineage>
</organism>
<dbReference type="AlphaFoldDB" id="D7FUD0"/>
<keyword evidence="5" id="KW-0677">Repeat</keyword>
<dbReference type="Proteomes" id="UP000002630">
    <property type="component" value="Linkage Group LG09"/>
</dbReference>
<dbReference type="Gene3D" id="3.40.50.300">
    <property type="entry name" value="P-loop containing nucleotide triphosphate hydrolases"/>
    <property type="match status" value="1"/>
</dbReference>
<dbReference type="InParanoid" id="D7FUD0"/>
<dbReference type="STRING" id="2880.D7FUD0"/>
<dbReference type="EMBL" id="FN648453">
    <property type="protein sequence ID" value="CBJ26200.1"/>
    <property type="molecule type" value="Genomic_DNA"/>
</dbReference>
<name>D7FUD0_ECTSI</name>
<evidence type="ECO:0000313" key="8">
    <source>
        <dbReference type="Proteomes" id="UP000002630"/>
    </source>
</evidence>
<dbReference type="InterPro" id="IPR051848">
    <property type="entry name" value="PGIP"/>
</dbReference>
<dbReference type="SMART" id="SM00369">
    <property type="entry name" value="LRR_TYP"/>
    <property type="match status" value="6"/>
</dbReference>
<dbReference type="FunFam" id="3.80.10.10:FF:000400">
    <property type="entry name" value="Nuclear pore complex protein NUP107"/>
    <property type="match status" value="1"/>
</dbReference>
<dbReference type="GO" id="GO:0005886">
    <property type="term" value="C:plasma membrane"/>
    <property type="evidence" value="ECO:0007669"/>
    <property type="project" value="UniProtKB-SubCell"/>
</dbReference>
<reference evidence="7 8" key="1">
    <citation type="journal article" date="2010" name="Nature">
        <title>The Ectocarpus genome and the independent evolution of multicellularity in brown algae.</title>
        <authorList>
            <person name="Cock J.M."/>
            <person name="Sterck L."/>
            <person name="Rouze P."/>
            <person name="Scornet D."/>
            <person name="Allen A.E."/>
            <person name="Amoutzias G."/>
            <person name="Anthouard V."/>
            <person name="Artiguenave F."/>
            <person name="Aury J.M."/>
            <person name="Badger J.H."/>
            <person name="Beszteri B."/>
            <person name="Billiau K."/>
            <person name="Bonnet E."/>
            <person name="Bothwell J.H."/>
            <person name="Bowler C."/>
            <person name="Boyen C."/>
            <person name="Brownlee C."/>
            <person name="Carrano C.J."/>
            <person name="Charrier B."/>
            <person name="Cho G.Y."/>
            <person name="Coelho S.M."/>
            <person name="Collen J."/>
            <person name="Corre E."/>
            <person name="Da Silva C."/>
            <person name="Delage L."/>
            <person name="Delaroque N."/>
            <person name="Dittami S.M."/>
            <person name="Doulbeau S."/>
            <person name="Elias M."/>
            <person name="Farnham G."/>
            <person name="Gachon C.M."/>
            <person name="Gschloessl B."/>
            <person name="Heesch S."/>
            <person name="Jabbari K."/>
            <person name="Jubin C."/>
            <person name="Kawai H."/>
            <person name="Kimura K."/>
            <person name="Kloareg B."/>
            <person name="Kupper F.C."/>
            <person name="Lang D."/>
            <person name="Le Bail A."/>
            <person name="Leblanc C."/>
            <person name="Lerouge P."/>
            <person name="Lohr M."/>
            <person name="Lopez P.J."/>
            <person name="Martens C."/>
            <person name="Maumus F."/>
            <person name="Michel G."/>
            <person name="Miranda-Saavedra D."/>
            <person name="Morales J."/>
            <person name="Moreau H."/>
            <person name="Motomura T."/>
            <person name="Nagasato C."/>
            <person name="Napoli C.A."/>
            <person name="Nelson D.R."/>
            <person name="Nyvall-Collen P."/>
            <person name="Peters A.F."/>
            <person name="Pommier C."/>
            <person name="Potin P."/>
            <person name="Poulain J."/>
            <person name="Quesneville H."/>
            <person name="Read B."/>
            <person name="Rensing S.A."/>
            <person name="Ritter A."/>
            <person name="Rousvoal S."/>
            <person name="Samanta M."/>
            <person name="Samson G."/>
            <person name="Schroeder D.C."/>
            <person name="Segurens B."/>
            <person name="Strittmatter M."/>
            <person name="Tonon T."/>
            <person name="Tregear J.W."/>
            <person name="Valentin K."/>
            <person name="von Dassow P."/>
            <person name="Yamagishi T."/>
            <person name="Van de Peer Y."/>
            <person name="Wincker P."/>
        </authorList>
    </citation>
    <scope>NUCLEOTIDE SEQUENCE [LARGE SCALE GENOMIC DNA]</scope>
    <source>
        <strain evidence="8">Ec32 / CCAP1310/4</strain>
    </source>
</reference>
<evidence type="ECO:0000256" key="6">
    <source>
        <dbReference type="ARBA" id="ARBA00023136"/>
    </source>
</evidence>
<evidence type="ECO:0000313" key="7">
    <source>
        <dbReference type="EMBL" id="CBJ26200.1"/>
    </source>
</evidence>
<dbReference type="Gene3D" id="3.80.10.10">
    <property type="entry name" value="Ribonuclease Inhibitor"/>
    <property type="match status" value="2"/>
</dbReference>